<keyword evidence="2" id="KW-1133">Transmembrane helix</keyword>
<protein>
    <submittedName>
        <fullName evidence="3">Uncharacterized protein</fullName>
    </submittedName>
</protein>
<reference evidence="3 4" key="1">
    <citation type="journal article" date="2024" name="J Genomics">
        <title>Draft genome sequencing and assembly of Favolaschia claudopus CIRM-BRFM 2984 isolated from oak limbs.</title>
        <authorList>
            <person name="Navarro D."/>
            <person name="Drula E."/>
            <person name="Chaduli D."/>
            <person name="Cazenave R."/>
            <person name="Ahrendt S."/>
            <person name="Wang J."/>
            <person name="Lipzen A."/>
            <person name="Daum C."/>
            <person name="Barry K."/>
            <person name="Grigoriev I.V."/>
            <person name="Favel A."/>
            <person name="Rosso M.N."/>
            <person name="Martin F."/>
        </authorList>
    </citation>
    <scope>NUCLEOTIDE SEQUENCE [LARGE SCALE GENOMIC DNA]</scope>
    <source>
        <strain evidence="3 4">CIRM-BRFM 2984</strain>
    </source>
</reference>
<name>A0AAW0EKI0_9AGAR</name>
<gene>
    <name evidence="3" type="ORF">R3P38DRAFT_3339963</name>
</gene>
<feature type="compositionally biased region" description="Polar residues" evidence="1">
    <location>
        <begin position="388"/>
        <end position="412"/>
    </location>
</feature>
<keyword evidence="2" id="KW-0472">Membrane</keyword>
<sequence>MFFLYAFLTIMSWFAYFGATHLVKTGVVELISIAPTVLSSVSAMRRDLVSIFFFFHLLVLELVIGGYFLLLLTPSNKADVDSVSSMAFIPFNADRVTGHFTSGTHGAVNIFSLFGASPGYTESDPAPSMPGAYPNTVDSSTTTFCLDWMKNLGLIVFSRLSTLVIRTLGYAQTLLGLWMIPLEQPTLLLLAFQMISNVPIKDMYYAPAPSSAPARPGKRTNTTSPTGNEIPDEPSAEDESQVNICIRLCIEWTEAAVSDPPITTEAGIDEAFSEAEEADMTLVDDTHCAIVQQTVDNVVEETIRHEPKSPISATDSPSTPSLVPSIPVEPAPPADMTKPESLSNEIAVEAGISCIVSEPFEFTLNPNAAPFIPVPCPAILLKDAMSSEPASPMNTTSSDPSPTEISAKGGSSQFAFNTGAAPFVPMPRSSTTVVHQAVEPSQRTLNANAAPFVPAPPPNSPPLTPPKLTFGPTCLPRCPHRNDPPRYWFSGGTALLVTAPTHSNSSTDDPVPTTPDFWSPGRSLDSAAISINSLYQFHFPWLLEARECYDPLPSQMAANLLGRKQAMKIVSSAAGFRNDWLDFGPFASLRLNSPIRG</sequence>
<feature type="region of interest" description="Disordered" evidence="1">
    <location>
        <begin position="387"/>
        <end position="412"/>
    </location>
</feature>
<dbReference type="AlphaFoldDB" id="A0AAW0EKI0"/>
<feature type="region of interest" description="Disordered" evidence="1">
    <location>
        <begin position="305"/>
        <end position="339"/>
    </location>
</feature>
<feature type="transmembrane region" description="Helical" evidence="2">
    <location>
        <begin position="6"/>
        <end position="27"/>
    </location>
</feature>
<evidence type="ECO:0000313" key="4">
    <source>
        <dbReference type="Proteomes" id="UP001362999"/>
    </source>
</evidence>
<comment type="caution">
    <text evidence="3">The sequence shown here is derived from an EMBL/GenBank/DDBJ whole genome shotgun (WGS) entry which is preliminary data.</text>
</comment>
<evidence type="ECO:0000256" key="2">
    <source>
        <dbReference type="SAM" id="Phobius"/>
    </source>
</evidence>
<organism evidence="3 4">
    <name type="scientific">Favolaschia claudopus</name>
    <dbReference type="NCBI Taxonomy" id="2862362"/>
    <lineage>
        <taxon>Eukaryota</taxon>
        <taxon>Fungi</taxon>
        <taxon>Dikarya</taxon>
        <taxon>Basidiomycota</taxon>
        <taxon>Agaricomycotina</taxon>
        <taxon>Agaricomycetes</taxon>
        <taxon>Agaricomycetidae</taxon>
        <taxon>Agaricales</taxon>
        <taxon>Marasmiineae</taxon>
        <taxon>Mycenaceae</taxon>
        <taxon>Favolaschia</taxon>
    </lineage>
</organism>
<dbReference type="EMBL" id="JAWWNJ010000001">
    <property type="protein sequence ID" value="KAK7064778.1"/>
    <property type="molecule type" value="Genomic_DNA"/>
</dbReference>
<accession>A0AAW0EKI0</accession>
<dbReference type="Proteomes" id="UP001362999">
    <property type="component" value="Unassembled WGS sequence"/>
</dbReference>
<evidence type="ECO:0000256" key="1">
    <source>
        <dbReference type="SAM" id="MobiDB-lite"/>
    </source>
</evidence>
<feature type="compositionally biased region" description="Polar residues" evidence="1">
    <location>
        <begin position="311"/>
        <end position="322"/>
    </location>
</feature>
<proteinExistence type="predicted"/>
<keyword evidence="2" id="KW-0812">Transmembrane</keyword>
<feature type="region of interest" description="Disordered" evidence="1">
    <location>
        <begin position="209"/>
        <end position="238"/>
    </location>
</feature>
<evidence type="ECO:0000313" key="3">
    <source>
        <dbReference type="EMBL" id="KAK7064778.1"/>
    </source>
</evidence>
<feature type="transmembrane region" description="Helical" evidence="2">
    <location>
        <begin position="48"/>
        <end position="72"/>
    </location>
</feature>
<keyword evidence="4" id="KW-1185">Reference proteome</keyword>